<keyword evidence="2" id="KW-0449">Lipoprotein</keyword>
<accession>A0ABT1MQR8</accession>
<dbReference type="Gene3D" id="2.40.360.10">
    <property type="entry name" value="YmcC-like"/>
    <property type="match status" value="1"/>
</dbReference>
<evidence type="ECO:0000313" key="2">
    <source>
        <dbReference type="EMBL" id="MCQ0970662.1"/>
    </source>
</evidence>
<evidence type="ECO:0000256" key="1">
    <source>
        <dbReference type="SAM" id="SignalP"/>
    </source>
</evidence>
<sequence length="220" mass="22568">MTRLKTTALFLALAGTLAACGSEPAGNSTSPIGLARLAVGEALAGARASREAPASPRSDQDIAAAALRVNPGPLILVGLESAGRTQALAMVGENGDMRTFMTENEQAVILRRGMLVGTKGLGNDLSVAEAGPSMALVLAGRSGQVNRTMRYITGDGLERPLPMTCNIGPGPNPGVMVEDCTGAGGVTFQNSYLASGGAISVSRQWIGPALGYMTIQELRR</sequence>
<protein>
    <submittedName>
        <fullName evidence="2">YjbF family lipoprotein</fullName>
    </submittedName>
</protein>
<proteinExistence type="predicted"/>
<feature type="chain" id="PRO_5045326755" evidence="1">
    <location>
        <begin position="22"/>
        <end position="220"/>
    </location>
</feature>
<dbReference type="InterPro" id="IPR023373">
    <property type="entry name" value="YmcC_sf"/>
</dbReference>
<reference evidence="2 3" key="1">
    <citation type="submission" date="2022-03" db="EMBL/GenBank/DDBJ databases">
        <authorList>
            <person name="He Y."/>
        </authorList>
    </citation>
    <scope>NUCLEOTIDE SEQUENCE [LARGE SCALE GENOMIC DNA]</scope>
    <source>
        <strain evidence="2 3">TK19116</strain>
    </source>
</reference>
<dbReference type="Pfam" id="PF11102">
    <property type="entry name" value="YjbF"/>
    <property type="match status" value="1"/>
</dbReference>
<keyword evidence="3" id="KW-1185">Reference proteome</keyword>
<feature type="signal peptide" evidence="1">
    <location>
        <begin position="1"/>
        <end position="21"/>
    </location>
</feature>
<dbReference type="Proteomes" id="UP001203945">
    <property type="component" value="Unassembled WGS sequence"/>
</dbReference>
<name>A0ABT1MQR8_9RHOB</name>
<dbReference type="SUPFAM" id="SSF159270">
    <property type="entry name" value="YmcC-like"/>
    <property type="match status" value="1"/>
</dbReference>
<gene>
    <name evidence="2" type="ORF">MLD63_09520</name>
</gene>
<keyword evidence="1" id="KW-0732">Signal</keyword>
<evidence type="ECO:0000313" key="3">
    <source>
        <dbReference type="Proteomes" id="UP001203945"/>
    </source>
</evidence>
<organism evidence="2 3">
    <name type="scientific">Paracoccus albicereus</name>
    <dbReference type="NCBI Taxonomy" id="2922394"/>
    <lineage>
        <taxon>Bacteria</taxon>
        <taxon>Pseudomonadati</taxon>
        <taxon>Pseudomonadota</taxon>
        <taxon>Alphaproteobacteria</taxon>
        <taxon>Rhodobacterales</taxon>
        <taxon>Paracoccaceae</taxon>
        <taxon>Paracoccus</taxon>
    </lineage>
</organism>
<dbReference type="PROSITE" id="PS51257">
    <property type="entry name" value="PROKAR_LIPOPROTEIN"/>
    <property type="match status" value="1"/>
</dbReference>
<dbReference type="EMBL" id="JAKZEU010000003">
    <property type="protein sequence ID" value="MCQ0970662.1"/>
    <property type="molecule type" value="Genomic_DNA"/>
</dbReference>
<dbReference type="InterPro" id="IPR021308">
    <property type="entry name" value="GfcB"/>
</dbReference>
<comment type="caution">
    <text evidence="2">The sequence shown here is derived from an EMBL/GenBank/DDBJ whole genome shotgun (WGS) entry which is preliminary data.</text>
</comment>